<evidence type="ECO:0000313" key="1">
    <source>
        <dbReference type="EMBL" id="PIS30328.1"/>
    </source>
</evidence>
<dbReference type="NCBIfam" id="TIGR03573">
    <property type="entry name" value="WbuX"/>
    <property type="match status" value="1"/>
</dbReference>
<comment type="caution">
    <text evidence="1">The sequence shown here is derived from an EMBL/GenBank/DDBJ whole genome shotgun (WGS) entry which is preliminary data.</text>
</comment>
<name>A0A2H0XZM2_UNCSA</name>
<accession>A0A2H0XZM2</accession>
<sequence length="416" mass="49474">MRYCKRCLYPENHPLNITFDEQGVCSGCRIHEEKDILDWQERKEKLGKIFDEFRSTSRNIHDCIIPVTGARDSYFIVHIVKNIFKMHPLLVSYNKQYNTKMGIRNLAYLRTLFGCDIINLTVSPERVKRITRESLKKRGSMYWHCLAGTTVFPVQTAVKFRIPLIVWGAHQDCDQVGMFSHLDEVEMTRKYRKEHDLMSLEAEALAYQSQEVTLSDIEPYVYPHDKELEAVGVRGIYLNNYIRWDSKAQHEQMIEAYRYETMVQQRTFDTYNDVDCFHYSGIHDYIKFLKWGYGKVTDHASREIRLKRMTREEGIAMVRKYQNVKPNDLPLFLKWLGVKEDEFWSEIDRHRDSRIWHRNSNGQWKLKDSSLEHVHDEGVDNVRLEKKEKCKFMILPARDPKAEENEYVLIGRGWVD</sequence>
<evidence type="ECO:0000313" key="2">
    <source>
        <dbReference type="Proteomes" id="UP000231343"/>
    </source>
</evidence>
<dbReference type="AlphaFoldDB" id="A0A2H0XZM2"/>
<dbReference type="Proteomes" id="UP000231343">
    <property type="component" value="Unassembled WGS sequence"/>
</dbReference>
<gene>
    <name evidence="1" type="ORF">COT42_03190</name>
</gene>
<dbReference type="InterPro" id="IPR020022">
    <property type="entry name" value="N-acetyl_sugar_amidoTrfase"/>
</dbReference>
<dbReference type="GO" id="GO:0016740">
    <property type="term" value="F:transferase activity"/>
    <property type="evidence" value="ECO:0007669"/>
    <property type="project" value="UniProtKB-KW"/>
</dbReference>
<proteinExistence type="predicted"/>
<protein>
    <submittedName>
        <fullName evidence="1">N-acetyl sugar amidotransferase</fullName>
    </submittedName>
</protein>
<dbReference type="EMBL" id="PEYM01000057">
    <property type="protein sequence ID" value="PIS30328.1"/>
    <property type="molecule type" value="Genomic_DNA"/>
</dbReference>
<keyword evidence="1" id="KW-0808">Transferase</keyword>
<reference evidence="1 2" key="1">
    <citation type="submission" date="2017-09" db="EMBL/GenBank/DDBJ databases">
        <title>Depth-based differentiation of microbial function through sediment-hosted aquifers and enrichment of novel symbionts in the deep terrestrial subsurface.</title>
        <authorList>
            <person name="Probst A.J."/>
            <person name="Ladd B."/>
            <person name="Jarett J.K."/>
            <person name="Geller-Mcgrath D.E."/>
            <person name="Sieber C.M."/>
            <person name="Emerson J.B."/>
            <person name="Anantharaman K."/>
            <person name="Thomas B.C."/>
            <person name="Malmstrom R."/>
            <person name="Stieglmeier M."/>
            <person name="Klingl A."/>
            <person name="Woyke T."/>
            <person name="Ryan C.M."/>
            <person name="Banfield J.F."/>
        </authorList>
    </citation>
    <scope>NUCLEOTIDE SEQUENCE [LARGE SCALE GENOMIC DNA]</scope>
    <source>
        <strain evidence="1">CG08_land_8_20_14_0_20_45_16</strain>
    </source>
</reference>
<organism evidence="1 2">
    <name type="scientific">Candidatus Saganbacteria bacterium CG08_land_8_20_14_0_20_45_16</name>
    <dbReference type="NCBI Taxonomy" id="2014293"/>
    <lineage>
        <taxon>Bacteria</taxon>
        <taxon>Bacillati</taxon>
        <taxon>Saganbacteria</taxon>
    </lineage>
</organism>